<keyword evidence="2" id="KW-1185">Reference proteome</keyword>
<dbReference type="EMBL" id="BGPR01002642">
    <property type="protein sequence ID" value="GBM76727.1"/>
    <property type="molecule type" value="Genomic_DNA"/>
</dbReference>
<reference evidence="1 2" key="1">
    <citation type="journal article" date="2019" name="Sci. Rep.">
        <title>Orb-weaving spider Araneus ventricosus genome elucidates the spidroin gene catalogue.</title>
        <authorList>
            <person name="Kono N."/>
            <person name="Nakamura H."/>
            <person name="Ohtoshi R."/>
            <person name="Moran D.A.P."/>
            <person name="Shinohara A."/>
            <person name="Yoshida Y."/>
            <person name="Fujiwara M."/>
            <person name="Mori M."/>
            <person name="Tomita M."/>
            <person name="Arakawa K."/>
        </authorList>
    </citation>
    <scope>NUCLEOTIDE SEQUENCE [LARGE SCALE GENOMIC DNA]</scope>
</reference>
<evidence type="ECO:0000313" key="1">
    <source>
        <dbReference type="EMBL" id="GBM76727.1"/>
    </source>
</evidence>
<gene>
    <name evidence="1" type="ORF">AVEN_10940_1</name>
</gene>
<sequence length="121" mass="13580">MAVWSILKDWGLEDKAQILCSDTNSSNTGRINTVEVSKTVCGLRDGIFSISASDYEKVLRSVFEHALPQVISSPNVVFFKKSEKNGIIWNKCLSEICSESKILNNIKYLSNALKNEKLKHD</sequence>
<protein>
    <submittedName>
        <fullName evidence="1">Uncharacterized protein</fullName>
    </submittedName>
</protein>
<proteinExistence type="predicted"/>
<organism evidence="1 2">
    <name type="scientific">Araneus ventricosus</name>
    <name type="common">Orbweaver spider</name>
    <name type="synonym">Epeira ventricosa</name>
    <dbReference type="NCBI Taxonomy" id="182803"/>
    <lineage>
        <taxon>Eukaryota</taxon>
        <taxon>Metazoa</taxon>
        <taxon>Ecdysozoa</taxon>
        <taxon>Arthropoda</taxon>
        <taxon>Chelicerata</taxon>
        <taxon>Arachnida</taxon>
        <taxon>Araneae</taxon>
        <taxon>Araneomorphae</taxon>
        <taxon>Entelegynae</taxon>
        <taxon>Araneoidea</taxon>
        <taxon>Araneidae</taxon>
        <taxon>Araneus</taxon>
    </lineage>
</organism>
<comment type="caution">
    <text evidence="1">The sequence shown here is derived from an EMBL/GenBank/DDBJ whole genome shotgun (WGS) entry which is preliminary data.</text>
</comment>
<accession>A0A4Y2IG37</accession>
<dbReference type="AlphaFoldDB" id="A0A4Y2IG37"/>
<name>A0A4Y2IG37_ARAVE</name>
<dbReference type="Proteomes" id="UP000499080">
    <property type="component" value="Unassembled WGS sequence"/>
</dbReference>
<evidence type="ECO:0000313" key="2">
    <source>
        <dbReference type="Proteomes" id="UP000499080"/>
    </source>
</evidence>